<dbReference type="EC" id="5.4.99.25" evidence="5"/>
<dbReference type="Proteomes" id="UP000760819">
    <property type="component" value="Unassembled WGS sequence"/>
</dbReference>
<dbReference type="InterPro" id="IPR020103">
    <property type="entry name" value="PsdUridine_synth_cat_dom_sf"/>
</dbReference>
<protein>
    <recommendedName>
        <fullName evidence="5">tRNA pseudouridine synthase B</fullName>
        <ecNumber evidence="5">5.4.99.25</ecNumber>
    </recommendedName>
    <alternativeName>
        <fullName evidence="5">tRNA pseudouridine(55) synthase</fullName>
        <shortName evidence="5">Psi55 synthase</shortName>
    </alternativeName>
    <alternativeName>
        <fullName evidence="5">tRNA pseudouridylate synthase</fullName>
    </alternativeName>
    <alternativeName>
        <fullName evidence="5">tRNA-uridine isomerase</fullName>
    </alternativeName>
</protein>
<evidence type="ECO:0000259" key="6">
    <source>
        <dbReference type="Pfam" id="PF01509"/>
    </source>
</evidence>
<feature type="active site" description="Nucleophile" evidence="5">
    <location>
        <position position="53"/>
    </location>
</feature>
<comment type="catalytic activity">
    <reaction evidence="1 5">
        <text>uridine(55) in tRNA = pseudouridine(55) in tRNA</text>
        <dbReference type="Rhea" id="RHEA:42532"/>
        <dbReference type="Rhea" id="RHEA-COMP:10101"/>
        <dbReference type="Rhea" id="RHEA-COMP:10102"/>
        <dbReference type="ChEBI" id="CHEBI:65314"/>
        <dbReference type="ChEBI" id="CHEBI:65315"/>
        <dbReference type="EC" id="5.4.99.25"/>
    </reaction>
</comment>
<gene>
    <name evidence="5 7" type="primary">truB</name>
    <name evidence="7" type="ORF">KC640_00020</name>
</gene>
<dbReference type="EMBL" id="JAGQLI010000002">
    <property type="protein sequence ID" value="MCA9378791.1"/>
    <property type="molecule type" value="Genomic_DNA"/>
</dbReference>
<evidence type="ECO:0000313" key="8">
    <source>
        <dbReference type="Proteomes" id="UP000760819"/>
    </source>
</evidence>
<proteinExistence type="inferred from homology"/>
<sequence>MEYKVNKIYVDDFGRKSGVIAVDKPVGKTSHDIVYAVRKALNMQKVGHAGALDPAASGLLIILAGKATKQSDEYLTMGKEYLASILFGISTDSADREGEILHTQVAGVPSDLSAVIQQFSPEYKQYVPIFSSVKVDGEKLRVRARQADSFEVVERAGKRYALFHKGEKTKEIELPLHVCKLPMIEIENTAEIDIASSDFFKKNEDKLSTSKFPGALIRVACSKGTYIRTLAEDIGQALTPPVPAMLWNLRRTKVGEITIEQAISPDDLQNLAY</sequence>
<dbReference type="GO" id="GO:0003723">
    <property type="term" value="F:RNA binding"/>
    <property type="evidence" value="ECO:0007669"/>
    <property type="project" value="InterPro"/>
</dbReference>
<comment type="similarity">
    <text evidence="2 5">Belongs to the pseudouridine synthase TruB family. Type 1 subfamily.</text>
</comment>
<keyword evidence="3 5" id="KW-0819">tRNA processing</keyword>
<dbReference type="GO" id="GO:0160148">
    <property type="term" value="F:tRNA pseudouridine(55) synthase activity"/>
    <property type="evidence" value="ECO:0007669"/>
    <property type="project" value="UniProtKB-EC"/>
</dbReference>
<dbReference type="InterPro" id="IPR002501">
    <property type="entry name" value="PsdUridine_synth_N"/>
</dbReference>
<dbReference type="Gene3D" id="3.30.2350.10">
    <property type="entry name" value="Pseudouridine synthase"/>
    <property type="match status" value="1"/>
</dbReference>
<dbReference type="SUPFAM" id="SSF55120">
    <property type="entry name" value="Pseudouridine synthase"/>
    <property type="match status" value="1"/>
</dbReference>
<dbReference type="GO" id="GO:0031119">
    <property type="term" value="P:tRNA pseudouridine synthesis"/>
    <property type="evidence" value="ECO:0007669"/>
    <property type="project" value="UniProtKB-UniRule"/>
</dbReference>
<evidence type="ECO:0000256" key="4">
    <source>
        <dbReference type="ARBA" id="ARBA00023235"/>
    </source>
</evidence>
<evidence type="ECO:0000313" key="7">
    <source>
        <dbReference type="EMBL" id="MCA9378791.1"/>
    </source>
</evidence>
<accession>A0A955I588</accession>
<dbReference type="AlphaFoldDB" id="A0A955I588"/>
<evidence type="ECO:0000256" key="3">
    <source>
        <dbReference type="ARBA" id="ARBA00022694"/>
    </source>
</evidence>
<dbReference type="PANTHER" id="PTHR13767">
    <property type="entry name" value="TRNA-PSEUDOURIDINE SYNTHASE"/>
    <property type="match status" value="1"/>
</dbReference>
<evidence type="ECO:0000256" key="1">
    <source>
        <dbReference type="ARBA" id="ARBA00000385"/>
    </source>
</evidence>
<dbReference type="HAMAP" id="MF_01080">
    <property type="entry name" value="TruB_bact"/>
    <property type="match status" value="1"/>
</dbReference>
<keyword evidence="4 5" id="KW-0413">Isomerase</keyword>
<evidence type="ECO:0000256" key="2">
    <source>
        <dbReference type="ARBA" id="ARBA00005642"/>
    </source>
</evidence>
<name>A0A955I588_9BACT</name>
<comment type="function">
    <text evidence="5">Responsible for synthesis of pseudouridine from uracil-55 in the psi GC loop of transfer RNAs.</text>
</comment>
<dbReference type="PANTHER" id="PTHR13767:SF2">
    <property type="entry name" value="PSEUDOURIDYLATE SYNTHASE TRUB1"/>
    <property type="match status" value="1"/>
</dbReference>
<dbReference type="Pfam" id="PF01509">
    <property type="entry name" value="TruB_N"/>
    <property type="match status" value="1"/>
</dbReference>
<comment type="caution">
    <text evidence="7">The sequence shown here is derived from an EMBL/GenBank/DDBJ whole genome shotgun (WGS) entry which is preliminary data.</text>
</comment>
<reference evidence="7" key="2">
    <citation type="journal article" date="2021" name="Microbiome">
        <title>Successional dynamics and alternative stable states in a saline activated sludge microbial community over 9 years.</title>
        <authorList>
            <person name="Wang Y."/>
            <person name="Ye J."/>
            <person name="Ju F."/>
            <person name="Liu L."/>
            <person name="Boyd J.A."/>
            <person name="Deng Y."/>
            <person name="Parks D.H."/>
            <person name="Jiang X."/>
            <person name="Yin X."/>
            <person name="Woodcroft B.J."/>
            <person name="Tyson G.W."/>
            <person name="Hugenholtz P."/>
            <person name="Polz M.F."/>
            <person name="Zhang T."/>
        </authorList>
    </citation>
    <scope>NUCLEOTIDE SEQUENCE</scope>
    <source>
        <strain evidence="7">HKST-UBA12</strain>
    </source>
</reference>
<dbReference type="InterPro" id="IPR014780">
    <property type="entry name" value="tRNA_psdUridine_synth_TruB"/>
</dbReference>
<organism evidence="7 8">
    <name type="scientific">Candidatus Dojkabacteria bacterium</name>
    <dbReference type="NCBI Taxonomy" id="2099670"/>
    <lineage>
        <taxon>Bacteria</taxon>
        <taxon>Candidatus Dojkabacteria</taxon>
    </lineage>
</organism>
<dbReference type="NCBIfam" id="TIGR00431">
    <property type="entry name" value="TruB"/>
    <property type="match status" value="1"/>
</dbReference>
<reference evidence="7" key="1">
    <citation type="submission" date="2020-04" db="EMBL/GenBank/DDBJ databases">
        <authorList>
            <person name="Zhang T."/>
        </authorList>
    </citation>
    <scope>NUCLEOTIDE SEQUENCE</scope>
    <source>
        <strain evidence="7">HKST-UBA12</strain>
    </source>
</reference>
<evidence type="ECO:0000256" key="5">
    <source>
        <dbReference type="HAMAP-Rule" id="MF_01080"/>
    </source>
</evidence>
<dbReference type="GO" id="GO:1990481">
    <property type="term" value="P:mRNA pseudouridine synthesis"/>
    <property type="evidence" value="ECO:0007669"/>
    <property type="project" value="TreeGrafter"/>
</dbReference>
<feature type="domain" description="Pseudouridine synthase II N-terminal" evidence="6">
    <location>
        <begin position="38"/>
        <end position="158"/>
    </location>
</feature>